<dbReference type="Pfam" id="PF13233">
    <property type="entry name" value="Complex1_LYR_2"/>
    <property type="match status" value="1"/>
</dbReference>
<dbReference type="RefSeq" id="XP_014158250.1">
    <property type="nucleotide sequence ID" value="XM_014302775.1"/>
</dbReference>
<organism evidence="2 3">
    <name type="scientific">Sphaeroforma arctica JP610</name>
    <dbReference type="NCBI Taxonomy" id="667725"/>
    <lineage>
        <taxon>Eukaryota</taxon>
        <taxon>Ichthyosporea</taxon>
        <taxon>Ichthyophonida</taxon>
        <taxon>Sphaeroforma</taxon>
    </lineage>
</organism>
<accession>A0A0L0G7X8</accession>
<name>A0A0L0G7X8_9EUKA</name>
<dbReference type="AlphaFoldDB" id="A0A0L0G7X8"/>
<proteinExistence type="predicted"/>
<protein>
    <submittedName>
        <fullName evidence="2">Uncharacterized protein</fullName>
    </submittedName>
</protein>
<reference evidence="2 3" key="1">
    <citation type="submission" date="2011-02" db="EMBL/GenBank/DDBJ databases">
        <title>The Genome Sequence of Sphaeroforma arctica JP610.</title>
        <authorList>
            <consortium name="The Broad Institute Genome Sequencing Platform"/>
            <person name="Russ C."/>
            <person name="Cuomo C."/>
            <person name="Young S.K."/>
            <person name="Zeng Q."/>
            <person name="Gargeya S."/>
            <person name="Alvarado L."/>
            <person name="Berlin A."/>
            <person name="Chapman S.B."/>
            <person name="Chen Z."/>
            <person name="Freedman E."/>
            <person name="Gellesch M."/>
            <person name="Goldberg J."/>
            <person name="Griggs A."/>
            <person name="Gujja S."/>
            <person name="Heilman E."/>
            <person name="Heiman D."/>
            <person name="Howarth C."/>
            <person name="Mehta T."/>
            <person name="Neiman D."/>
            <person name="Pearson M."/>
            <person name="Roberts A."/>
            <person name="Saif S."/>
            <person name="Shea T."/>
            <person name="Shenoy N."/>
            <person name="Sisk P."/>
            <person name="Stolte C."/>
            <person name="Sykes S."/>
            <person name="White J."/>
            <person name="Yandava C."/>
            <person name="Burger G."/>
            <person name="Gray M.W."/>
            <person name="Holland P.W.H."/>
            <person name="King N."/>
            <person name="Lang F.B.F."/>
            <person name="Roger A.J."/>
            <person name="Ruiz-Trillo I."/>
            <person name="Haas B."/>
            <person name="Nusbaum C."/>
            <person name="Birren B."/>
        </authorList>
    </citation>
    <scope>NUCLEOTIDE SEQUENCE [LARGE SCALE GENOMIC DNA]</scope>
    <source>
        <strain evidence="2 3">JP610</strain>
    </source>
</reference>
<gene>
    <name evidence="2" type="ORF">SARC_03428</name>
</gene>
<dbReference type="EMBL" id="KQ241770">
    <property type="protein sequence ID" value="KNC84348.1"/>
    <property type="molecule type" value="Genomic_DNA"/>
</dbReference>
<evidence type="ECO:0000313" key="3">
    <source>
        <dbReference type="Proteomes" id="UP000054560"/>
    </source>
</evidence>
<evidence type="ECO:0000256" key="1">
    <source>
        <dbReference type="SAM" id="MobiDB-lite"/>
    </source>
</evidence>
<dbReference type="Proteomes" id="UP000054560">
    <property type="component" value="Unassembled WGS sequence"/>
</dbReference>
<dbReference type="GeneID" id="25903932"/>
<evidence type="ECO:0000313" key="2">
    <source>
        <dbReference type="EMBL" id="KNC84348.1"/>
    </source>
</evidence>
<feature type="region of interest" description="Disordered" evidence="1">
    <location>
        <begin position="96"/>
        <end position="137"/>
    </location>
</feature>
<dbReference type="OrthoDB" id="15893at2759"/>
<keyword evidence="3" id="KW-1185">Reference proteome</keyword>
<sequence length="137" mass="15727">MSQVTSTLRSTLREINRQNAPQHAAPLRRYLVDLYRNNATVDGDKLREVRVDALDYLAMLRNHNEYKRLFELYYPSDSTENKKIVQSAAKRVGLQAPIEYDPENPTANDPNVYNAARRSHKADQDSAATLEPLRDPK</sequence>